<dbReference type="EMBL" id="JRPC02000106">
    <property type="protein sequence ID" value="TLE12371.1"/>
    <property type="molecule type" value="Genomic_DNA"/>
</dbReference>
<dbReference type="GO" id="GO:0009253">
    <property type="term" value="P:peptidoglycan catabolic process"/>
    <property type="evidence" value="ECO:0007669"/>
    <property type="project" value="InterPro"/>
</dbReference>
<accession>A0A4U8UBC7</accession>
<name>A0A4U8UBC7_9HELI</name>
<organism evidence="4 5">
    <name type="scientific">Helicobacter apodemus</name>
    <dbReference type="NCBI Taxonomy" id="135569"/>
    <lineage>
        <taxon>Bacteria</taxon>
        <taxon>Pseudomonadati</taxon>
        <taxon>Campylobacterota</taxon>
        <taxon>Epsilonproteobacteria</taxon>
        <taxon>Campylobacterales</taxon>
        <taxon>Helicobacteraceae</taxon>
        <taxon>Helicobacter</taxon>
    </lineage>
</organism>
<evidence type="ECO:0000256" key="3">
    <source>
        <dbReference type="RuleBase" id="RU003788"/>
    </source>
</evidence>
<dbReference type="Gene3D" id="1.10.530.40">
    <property type="match status" value="1"/>
</dbReference>
<dbReference type="InterPro" id="IPR023347">
    <property type="entry name" value="Lysozyme_dom_sf"/>
</dbReference>
<dbReference type="SUPFAM" id="SSF53955">
    <property type="entry name" value="Lysozyme-like"/>
    <property type="match status" value="1"/>
</dbReference>
<dbReference type="Proteomes" id="UP000029920">
    <property type="component" value="Unassembled WGS sequence"/>
</dbReference>
<keyword evidence="2 3" id="KW-0081">Bacteriolytic enzyme</keyword>
<reference evidence="4 5" key="1">
    <citation type="journal article" date="2014" name="Genome Announc.">
        <title>Draft genome sequences of eight enterohepatic helicobacter species isolated from both laboratory and wild rodents.</title>
        <authorList>
            <person name="Sheh A."/>
            <person name="Shen Z."/>
            <person name="Fox J.G."/>
        </authorList>
    </citation>
    <scope>NUCLEOTIDE SEQUENCE [LARGE SCALE GENOMIC DNA]</scope>
    <source>
        <strain evidence="4 5">MIT-03-7007</strain>
    </source>
</reference>
<dbReference type="GO" id="GO:0042742">
    <property type="term" value="P:defense response to bacterium"/>
    <property type="evidence" value="ECO:0007669"/>
    <property type="project" value="UniProtKB-KW"/>
</dbReference>
<dbReference type="PANTHER" id="PTHR37406:SF1">
    <property type="entry name" value="T4-TYPE LYSOZYME 1-RELATED"/>
    <property type="match status" value="1"/>
</dbReference>
<dbReference type="InterPro" id="IPR002196">
    <property type="entry name" value="Glyco_hydro_24"/>
</dbReference>
<comment type="similarity">
    <text evidence="3">Belongs to the glycosyl hydrolase 24 family.</text>
</comment>
<sequence length="123" mass="14317">MGYGRNIESNPLSVEENKLLKDGKVSKSVAMRWLKEELSRSYDSLDRNFKFFKALPLKKQGALVDMVYNLGFSKFKTFKNTLKEIELRDYEKAAQRLEASLWYKQVKNRGKVIVGFIRGSDEL</sequence>
<dbReference type="Pfam" id="PF00959">
    <property type="entry name" value="Phage_lysozyme"/>
    <property type="match status" value="1"/>
</dbReference>
<dbReference type="PANTHER" id="PTHR37406">
    <property type="entry name" value="T4-TYPE LYSOZYME 1-RELATED"/>
    <property type="match status" value="1"/>
</dbReference>
<comment type="caution">
    <text evidence="4">The sequence shown here is derived from an EMBL/GenBank/DDBJ whole genome shotgun (WGS) entry which is preliminary data.</text>
</comment>
<comment type="catalytic activity">
    <reaction evidence="3">
        <text>Hydrolysis of (1-&gt;4)-beta-linkages between N-acetylmuramic acid and N-acetyl-D-glucosamine residues in a peptidoglycan and between N-acetyl-D-glucosamine residues in chitodextrins.</text>
        <dbReference type="EC" id="3.2.1.17"/>
    </reaction>
</comment>
<protein>
    <recommendedName>
        <fullName evidence="3">Lysozyme</fullName>
        <ecNumber evidence="3">3.2.1.17</ecNumber>
    </recommendedName>
</protein>
<dbReference type="GO" id="GO:0003796">
    <property type="term" value="F:lysozyme activity"/>
    <property type="evidence" value="ECO:0007669"/>
    <property type="project" value="UniProtKB-EC"/>
</dbReference>
<evidence type="ECO:0000256" key="1">
    <source>
        <dbReference type="ARBA" id="ARBA00022529"/>
    </source>
</evidence>
<keyword evidence="5" id="KW-1185">Reference proteome</keyword>
<evidence type="ECO:0000256" key="2">
    <source>
        <dbReference type="ARBA" id="ARBA00022638"/>
    </source>
</evidence>
<dbReference type="AlphaFoldDB" id="A0A4U8UBC7"/>
<keyword evidence="1 3" id="KW-0929">Antimicrobial</keyword>
<evidence type="ECO:0000313" key="5">
    <source>
        <dbReference type="Proteomes" id="UP000029920"/>
    </source>
</evidence>
<keyword evidence="3" id="KW-0378">Hydrolase</keyword>
<dbReference type="GO" id="GO:0031640">
    <property type="term" value="P:killing of cells of another organism"/>
    <property type="evidence" value="ECO:0007669"/>
    <property type="project" value="UniProtKB-KW"/>
</dbReference>
<proteinExistence type="inferred from homology"/>
<gene>
    <name evidence="4" type="ORF">LS72_010590</name>
</gene>
<evidence type="ECO:0000313" key="4">
    <source>
        <dbReference type="EMBL" id="TLE12371.1"/>
    </source>
</evidence>
<dbReference type="EC" id="3.2.1.17" evidence="3"/>
<keyword evidence="3" id="KW-0326">Glycosidase</keyword>
<dbReference type="InterPro" id="IPR052619">
    <property type="entry name" value="Phage_lysozyme-like"/>
</dbReference>
<dbReference type="InterPro" id="IPR023346">
    <property type="entry name" value="Lysozyme-like_dom_sf"/>
</dbReference>
<dbReference type="GO" id="GO:0016998">
    <property type="term" value="P:cell wall macromolecule catabolic process"/>
    <property type="evidence" value="ECO:0007669"/>
    <property type="project" value="InterPro"/>
</dbReference>